<keyword evidence="4" id="KW-1185">Reference proteome</keyword>
<accession>A0A1E5C4U2</accession>
<keyword evidence="2" id="KW-1133">Transmembrane helix</keyword>
<organism evidence="3 4">
    <name type="scientific">Enterovibrio norvegicus FF-454</name>
    <dbReference type="NCBI Taxonomy" id="1185651"/>
    <lineage>
        <taxon>Bacteria</taxon>
        <taxon>Pseudomonadati</taxon>
        <taxon>Pseudomonadota</taxon>
        <taxon>Gammaproteobacteria</taxon>
        <taxon>Vibrionales</taxon>
        <taxon>Vibrionaceae</taxon>
        <taxon>Enterovibrio</taxon>
    </lineage>
</organism>
<evidence type="ECO:0000313" key="3">
    <source>
        <dbReference type="EMBL" id="OEE60516.1"/>
    </source>
</evidence>
<feature type="region of interest" description="Disordered" evidence="1">
    <location>
        <begin position="1"/>
        <end position="24"/>
    </location>
</feature>
<dbReference type="InterPro" id="IPR021698">
    <property type="entry name" value="DUF3280"/>
</dbReference>
<dbReference type="Proteomes" id="UP000095039">
    <property type="component" value="Unassembled WGS sequence"/>
</dbReference>
<reference evidence="3 4" key="1">
    <citation type="journal article" date="2012" name="Science">
        <title>Ecological populations of bacteria act as socially cohesive units of antibiotic production and resistance.</title>
        <authorList>
            <person name="Cordero O.X."/>
            <person name="Wildschutte H."/>
            <person name="Kirkup B."/>
            <person name="Proehl S."/>
            <person name="Ngo L."/>
            <person name="Hussain F."/>
            <person name="Le Roux F."/>
            <person name="Mincer T."/>
            <person name="Polz M.F."/>
        </authorList>
    </citation>
    <scope>NUCLEOTIDE SEQUENCE [LARGE SCALE GENOMIC DNA]</scope>
    <source>
        <strain evidence="3 4">FF-454</strain>
    </source>
</reference>
<comment type="caution">
    <text evidence="3">The sequence shown here is derived from an EMBL/GenBank/DDBJ whole genome shotgun (WGS) entry which is preliminary data.</text>
</comment>
<keyword evidence="2" id="KW-0812">Transmembrane</keyword>
<proteinExistence type="predicted"/>
<evidence type="ECO:0000313" key="4">
    <source>
        <dbReference type="Proteomes" id="UP000095039"/>
    </source>
</evidence>
<evidence type="ECO:0000256" key="2">
    <source>
        <dbReference type="SAM" id="Phobius"/>
    </source>
</evidence>
<dbReference type="AlphaFoldDB" id="A0A1E5C4U2"/>
<dbReference type="Pfam" id="PF11684">
    <property type="entry name" value="DUF3280"/>
    <property type="match status" value="1"/>
</dbReference>
<feature type="transmembrane region" description="Helical" evidence="2">
    <location>
        <begin position="35"/>
        <end position="61"/>
    </location>
</feature>
<protein>
    <submittedName>
        <fullName evidence="3">DUF2380 domain-containing protein</fullName>
    </submittedName>
</protein>
<gene>
    <name evidence="3" type="ORF">A1OK_11230</name>
</gene>
<keyword evidence="2" id="KW-0472">Membrane</keyword>
<name>A0A1E5C4U2_9GAMM</name>
<sequence>MPANKSQRGREAPSRLPAASEPSTPPVIKKRVRSFLPFIIMLFISLLLAWIPIAFASVAVLDFELNDLTLAESDRATQYSENAPNAPEIARTATLAPLLREALNTQYDFTITPVPTALYAEADQGFGYLFSHPRAVTDLGRALNTDWVVVSRLHKPSFLFAYLITHVVHVPAGRQLPEIIVEIKGQQQTLSQRGVNALARQINEAINTVKQQQKEEK</sequence>
<evidence type="ECO:0000256" key="1">
    <source>
        <dbReference type="SAM" id="MobiDB-lite"/>
    </source>
</evidence>
<dbReference type="RefSeq" id="WP_016959061.1">
    <property type="nucleotide sequence ID" value="NZ_AJWN02000065.1"/>
</dbReference>
<dbReference type="EMBL" id="AJWN02000065">
    <property type="protein sequence ID" value="OEE60516.1"/>
    <property type="molecule type" value="Genomic_DNA"/>
</dbReference>